<comment type="subcellular location">
    <subcellularLocation>
        <location evidence="1">Golgi apparatus membrane</location>
        <topology evidence="1">Single-pass type IV membrane protein</topology>
    </subcellularLocation>
</comment>
<evidence type="ECO:0000256" key="3">
    <source>
        <dbReference type="ARBA" id="ARBA00022448"/>
    </source>
</evidence>
<evidence type="ECO:0000313" key="14">
    <source>
        <dbReference type="Proteomes" id="UP001182556"/>
    </source>
</evidence>
<protein>
    <submittedName>
        <fullName evidence="13">t-SNARE</fullName>
    </submittedName>
</protein>
<dbReference type="PANTHER" id="PTHR19957">
    <property type="entry name" value="SYNTAXIN"/>
    <property type="match status" value="1"/>
</dbReference>
<dbReference type="InterPro" id="IPR045242">
    <property type="entry name" value="Syntaxin"/>
</dbReference>
<evidence type="ECO:0000256" key="2">
    <source>
        <dbReference type="ARBA" id="ARBA00009063"/>
    </source>
</evidence>
<accession>A0AAD9CZN8</accession>
<evidence type="ECO:0000313" key="13">
    <source>
        <dbReference type="EMBL" id="KAK1923373.1"/>
    </source>
</evidence>
<dbReference type="AlphaFoldDB" id="A0AAD9CZN8"/>
<keyword evidence="8" id="KW-0175">Coiled coil</keyword>
<feature type="transmembrane region" description="Helical" evidence="11">
    <location>
        <begin position="317"/>
        <end position="333"/>
    </location>
</feature>
<comment type="similarity">
    <text evidence="2">Belongs to the syntaxin family.</text>
</comment>
<proteinExistence type="inferred from homology"/>
<dbReference type="InterPro" id="IPR006012">
    <property type="entry name" value="Syntaxin/epimorphin_CS"/>
</dbReference>
<dbReference type="InterPro" id="IPR010989">
    <property type="entry name" value="SNARE"/>
</dbReference>
<evidence type="ECO:0000256" key="11">
    <source>
        <dbReference type="SAM" id="Phobius"/>
    </source>
</evidence>
<gene>
    <name evidence="13" type="ORF">DB88DRAFT_464301</name>
</gene>
<evidence type="ECO:0000256" key="5">
    <source>
        <dbReference type="ARBA" id="ARBA00022927"/>
    </source>
</evidence>
<dbReference type="GO" id="GO:0005484">
    <property type="term" value="F:SNAP receptor activity"/>
    <property type="evidence" value="ECO:0007669"/>
    <property type="project" value="InterPro"/>
</dbReference>
<reference evidence="13" key="1">
    <citation type="submission" date="2023-02" db="EMBL/GenBank/DDBJ databases">
        <title>Identification and recombinant expression of a fungal hydrolase from Papiliotrema laurentii that hydrolyzes apple cutin and clears colloidal polyester polyurethane.</title>
        <authorList>
            <consortium name="DOE Joint Genome Institute"/>
            <person name="Roman V.A."/>
            <person name="Bojanowski C."/>
            <person name="Crable B.R."/>
            <person name="Wagner D.N."/>
            <person name="Hung C.S."/>
            <person name="Nadeau L.J."/>
            <person name="Schratz L."/>
            <person name="Haridas S."/>
            <person name="Pangilinan J."/>
            <person name="Lipzen A."/>
            <person name="Na H."/>
            <person name="Yan M."/>
            <person name="Ng V."/>
            <person name="Grigoriev I.V."/>
            <person name="Spatafora J.W."/>
            <person name="Barlow D."/>
            <person name="Biffinger J."/>
            <person name="Kelley-Loughnane N."/>
            <person name="Varaljay V.A."/>
            <person name="Crookes-Goodson W.J."/>
        </authorList>
    </citation>
    <scope>NUCLEOTIDE SEQUENCE</scope>
    <source>
        <strain evidence="13">5307AH</strain>
    </source>
</reference>
<dbReference type="GO" id="GO:0048278">
    <property type="term" value="P:vesicle docking"/>
    <property type="evidence" value="ECO:0007669"/>
    <property type="project" value="TreeGrafter"/>
</dbReference>
<keyword evidence="9 11" id="KW-0472">Membrane</keyword>
<dbReference type="InterPro" id="IPR000727">
    <property type="entry name" value="T_SNARE_dom"/>
</dbReference>
<evidence type="ECO:0000256" key="4">
    <source>
        <dbReference type="ARBA" id="ARBA00022692"/>
    </source>
</evidence>
<evidence type="ECO:0000256" key="9">
    <source>
        <dbReference type="ARBA" id="ARBA00023136"/>
    </source>
</evidence>
<feature type="region of interest" description="Disordered" evidence="10">
    <location>
        <begin position="1"/>
        <end position="28"/>
    </location>
</feature>
<keyword evidence="14" id="KW-1185">Reference proteome</keyword>
<evidence type="ECO:0000256" key="10">
    <source>
        <dbReference type="SAM" id="MobiDB-lite"/>
    </source>
</evidence>
<evidence type="ECO:0000256" key="6">
    <source>
        <dbReference type="ARBA" id="ARBA00022989"/>
    </source>
</evidence>
<dbReference type="Pfam" id="PF05739">
    <property type="entry name" value="SNARE"/>
    <property type="match status" value="1"/>
</dbReference>
<keyword evidence="3" id="KW-0813">Transport</keyword>
<dbReference type="Proteomes" id="UP001182556">
    <property type="component" value="Unassembled WGS sequence"/>
</dbReference>
<dbReference type="GO" id="GO:0000149">
    <property type="term" value="F:SNARE binding"/>
    <property type="evidence" value="ECO:0007669"/>
    <property type="project" value="TreeGrafter"/>
</dbReference>
<dbReference type="SMART" id="SM00397">
    <property type="entry name" value="t_SNARE"/>
    <property type="match status" value="1"/>
</dbReference>
<dbReference type="GO" id="GO:0006886">
    <property type="term" value="P:intracellular protein transport"/>
    <property type="evidence" value="ECO:0007669"/>
    <property type="project" value="InterPro"/>
</dbReference>
<keyword evidence="6 11" id="KW-1133">Transmembrane helix</keyword>
<dbReference type="PANTHER" id="PTHR19957:SF83">
    <property type="entry name" value="SYNTAXIN-16"/>
    <property type="match status" value="1"/>
</dbReference>
<evidence type="ECO:0000256" key="1">
    <source>
        <dbReference type="ARBA" id="ARBA00004409"/>
    </source>
</evidence>
<evidence type="ECO:0000256" key="8">
    <source>
        <dbReference type="ARBA" id="ARBA00023054"/>
    </source>
</evidence>
<sequence length="390" mass="42718">MSSNPYMPSVAGPSSSSTTSHPANQPITRSRTLFYLSIRDSSVTPRRGPRRSAATYGLTNDIAEEEDEGLLGGPSTRVDVKGLPPKWVDISDEVEEILSRAKGKISTLDKLHAKHVLPGFTDRTAEEREIERQTSDITKDFRRCTTLIGSIQPGRQAPRVEVMTAKNVQRGLAQKVQDLSAQFRKKQRVYMQKLQGHAIKNKDLLAASGAITLKGTEVLDELQEDERASQSQLQSQATTALDIDLDARTKEITQIATSISELADLFRDLSAMVVEQGTVLDSVEYNVQQTARELVAAEGELKVAQRYQANTGRRKCILFLILLIVGLIIVLIYKPRGGGGTEKHTADSIATVHLSTIFTSAEASATATRSRIHLAKPPPLPTRPIIGDVE</sequence>
<dbReference type="PROSITE" id="PS00914">
    <property type="entry name" value="SYNTAXIN"/>
    <property type="match status" value="1"/>
</dbReference>
<dbReference type="Gene3D" id="1.20.58.70">
    <property type="match status" value="1"/>
</dbReference>
<comment type="caution">
    <text evidence="13">The sequence shown here is derived from an EMBL/GenBank/DDBJ whole genome shotgun (WGS) entry which is preliminary data.</text>
</comment>
<keyword evidence="4 11" id="KW-0812">Transmembrane</keyword>
<dbReference type="EMBL" id="JAODAN010000006">
    <property type="protein sequence ID" value="KAK1923373.1"/>
    <property type="molecule type" value="Genomic_DNA"/>
</dbReference>
<dbReference type="PROSITE" id="PS50192">
    <property type="entry name" value="T_SNARE"/>
    <property type="match status" value="1"/>
</dbReference>
<evidence type="ECO:0000259" key="12">
    <source>
        <dbReference type="PROSITE" id="PS50192"/>
    </source>
</evidence>
<dbReference type="GO" id="GO:0031201">
    <property type="term" value="C:SNARE complex"/>
    <property type="evidence" value="ECO:0007669"/>
    <property type="project" value="TreeGrafter"/>
</dbReference>
<organism evidence="13 14">
    <name type="scientific">Papiliotrema laurentii</name>
    <name type="common">Cryptococcus laurentii</name>
    <dbReference type="NCBI Taxonomy" id="5418"/>
    <lineage>
        <taxon>Eukaryota</taxon>
        <taxon>Fungi</taxon>
        <taxon>Dikarya</taxon>
        <taxon>Basidiomycota</taxon>
        <taxon>Agaricomycotina</taxon>
        <taxon>Tremellomycetes</taxon>
        <taxon>Tremellales</taxon>
        <taxon>Rhynchogastremaceae</taxon>
        <taxon>Papiliotrema</taxon>
    </lineage>
</organism>
<dbReference type="GO" id="GO:0006906">
    <property type="term" value="P:vesicle fusion"/>
    <property type="evidence" value="ECO:0007669"/>
    <property type="project" value="TreeGrafter"/>
</dbReference>
<dbReference type="SUPFAM" id="SSF47661">
    <property type="entry name" value="t-snare proteins"/>
    <property type="match status" value="1"/>
</dbReference>
<dbReference type="CDD" id="cd15845">
    <property type="entry name" value="SNARE_syntaxin16"/>
    <property type="match status" value="1"/>
</dbReference>
<name>A0AAD9CZN8_PAPLA</name>
<feature type="domain" description="T-SNARE coiled-coil homology" evidence="12">
    <location>
        <begin position="242"/>
        <end position="304"/>
    </location>
</feature>
<dbReference type="GO" id="GO:0000139">
    <property type="term" value="C:Golgi membrane"/>
    <property type="evidence" value="ECO:0007669"/>
    <property type="project" value="UniProtKB-SubCell"/>
</dbReference>
<evidence type="ECO:0000256" key="7">
    <source>
        <dbReference type="ARBA" id="ARBA00023034"/>
    </source>
</evidence>
<keyword evidence="7" id="KW-0333">Golgi apparatus</keyword>
<keyword evidence="5" id="KW-0653">Protein transport</keyword>